<dbReference type="PROSITE" id="PS00687">
    <property type="entry name" value="ALDEHYDE_DEHYDR_GLU"/>
    <property type="match status" value="1"/>
</dbReference>
<organism evidence="4">
    <name type="scientific">mine drainage metagenome</name>
    <dbReference type="NCBI Taxonomy" id="410659"/>
    <lineage>
        <taxon>unclassified sequences</taxon>
        <taxon>metagenomes</taxon>
        <taxon>ecological metagenomes</taxon>
    </lineage>
</organism>
<evidence type="ECO:0000313" key="4">
    <source>
        <dbReference type="EMBL" id="OIQ94199.1"/>
    </source>
</evidence>
<accession>A0A1J5RQF5</accession>
<dbReference type="Pfam" id="PF00171">
    <property type="entry name" value="Aldedh"/>
    <property type="match status" value="1"/>
</dbReference>
<keyword evidence="2 4" id="KW-0560">Oxidoreductase</keyword>
<dbReference type="InterPro" id="IPR015590">
    <property type="entry name" value="Aldehyde_DH_dom"/>
</dbReference>
<dbReference type="InterPro" id="IPR016163">
    <property type="entry name" value="Ald_DH_C"/>
</dbReference>
<comment type="caution">
    <text evidence="4">The sequence shown here is derived from an EMBL/GenBank/DDBJ whole genome shotgun (WGS) entry which is preliminary data.</text>
</comment>
<dbReference type="SUPFAM" id="SSF53720">
    <property type="entry name" value="ALDH-like"/>
    <property type="match status" value="1"/>
</dbReference>
<dbReference type="FunFam" id="3.40.309.10:FF:000012">
    <property type="entry name" value="Betaine aldehyde dehydrogenase"/>
    <property type="match status" value="1"/>
</dbReference>
<dbReference type="Gene3D" id="3.40.309.10">
    <property type="entry name" value="Aldehyde Dehydrogenase, Chain A, domain 2"/>
    <property type="match status" value="1"/>
</dbReference>
<dbReference type="AlphaFoldDB" id="A0A1J5RQF5"/>
<evidence type="ECO:0000256" key="2">
    <source>
        <dbReference type="ARBA" id="ARBA00023002"/>
    </source>
</evidence>
<dbReference type="EMBL" id="MLJW01000191">
    <property type="protein sequence ID" value="OIQ94199.1"/>
    <property type="molecule type" value="Genomic_DNA"/>
</dbReference>
<dbReference type="PANTHER" id="PTHR11699">
    <property type="entry name" value="ALDEHYDE DEHYDROGENASE-RELATED"/>
    <property type="match status" value="1"/>
</dbReference>
<dbReference type="InterPro" id="IPR029510">
    <property type="entry name" value="Ald_DH_CS_GLU"/>
</dbReference>
<dbReference type="InterPro" id="IPR016162">
    <property type="entry name" value="Ald_DH_N"/>
</dbReference>
<feature type="domain" description="Aldehyde dehydrogenase" evidence="3">
    <location>
        <begin position="30"/>
        <end position="492"/>
    </location>
</feature>
<evidence type="ECO:0000256" key="1">
    <source>
        <dbReference type="ARBA" id="ARBA00009986"/>
    </source>
</evidence>
<reference evidence="4" key="1">
    <citation type="submission" date="2016-10" db="EMBL/GenBank/DDBJ databases">
        <title>Sequence of Gallionella enrichment culture.</title>
        <authorList>
            <person name="Poehlein A."/>
            <person name="Muehling M."/>
            <person name="Daniel R."/>
        </authorList>
    </citation>
    <scope>NUCLEOTIDE SEQUENCE</scope>
</reference>
<proteinExistence type="inferred from homology"/>
<gene>
    <name evidence="4" type="primary">phdK</name>
    <name evidence="4" type="ORF">GALL_238280</name>
</gene>
<dbReference type="Gene3D" id="3.40.605.10">
    <property type="entry name" value="Aldehyde Dehydrogenase, Chain A, domain 1"/>
    <property type="match status" value="1"/>
</dbReference>
<comment type="similarity">
    <text evidence="1">Belongs to the aldehyde dehydrogenase family.</text>
</comment>
<sequence length="496" mass="53130">MNLSDSFAVQVLQTAEQETHGWKMLIGGKWVDSRSGNRMTSVNPAYDEVIGEVPAGNGEDIQLAVEAGKAAFPAWSKLHVAERARHCRQFADALRGMARELGMLDAIDSGNPFRAMVEDVKKGASLHDFFAGLGMEMKGETIPTPGGGLDYTRPQPFGVIGRIIPFNHPISFAAGKIAPALIAGNAVILKPADQTPLSALWMGKLIQEYFPPGVVNIVTGDGPSCGGALVAHKEVRRIAFTGSVDTGRAITRAAGIKSLSLELGGKNPLIIYPDVDIEKAAAAAVAGMNFTVSQGQSCGSNSRVFVHSRIKDQLIEAMLALTEKIVIGLPELEATQMGAVVTRKHYDRVMGYIAAGRNEGARLVCGGGHAPGDALQKGCFVDLTIFDQVRHGMKIEREEIFGPVMSVISWDDEATMLQEVNDSDYGLCANIWTNDISTGLRIADAVETGYVWINGHGGKRFKGAPFGGFKDSGIGREHSIGELMSYTQTKNINIAY</sequence>
<dbReference type="GO" id="GO:0018474">
    <property type="term" value="F:2-formylbenzoate dehydrogenase (NAD+) activity"/>
    <property type="evidence" value="ECO:0007669"/>
    <property type="project" value="UniProtKB-EC"/>
</dbReference>
<protein>
    <submittedName>
        <fullName evidence="4">2-formylbenzoate dehydrogenase</fullName>
        <ecNumber evidence="4">1.2.1.78</ecNumber>
    </submittedName>
</protein>
<dbReference type="InterPro" id="IPR016161">
    <property type="entry name" value="Ald_DH/histidinol_DH"/>
</dbReference>
<name>A0A1J5RQF5_9ZZZZ</name>
<dbReference type="EC" id="1.2.1.78" evidence="4"/>
<dbReference type="FunFam" id="3.40.605.10:FF:000007">
    <property type="entry name" value="NAD/NADP-dependent betaine aldehyde dehydrogenase"/>
    <property type="match status" value="1"/>
</dbReference>
<evidence type="ECO:0000259" key="3">
    <source>
        <dbReference type="Pfam" id="PF00171"/>
    </source>
</evidence>